<dbReference type="Gene3D" id="3.40.462.20">
    <property type="match status" value="1"/>
</dbReference>
<evidence type="ECO:0000256" key="3">
    <source>
        <dbReference type="ARBA" id="ARBA00022630"/>
    </source>
</evidence>
<dbReference type="InterPro" id="IPR036318">
    <property type="entry name" value="FAD-bd_PCMH-like_sf"/>
</dbReference>
<dbReference type="InterPro" id="IPR012951">
    <property type="entry name" value="BBE"/>
</dbReference>
<keyword evidence="4" id="KW-0274">FAD</keyword>
<dbReference type="GO" id="GO:0071949">
    <property type="term" value="F:FAD binding"/>
    <property type="evidence" value="ECO:0007669"/>
    <property type="project" value="InterPro"/>
</dbReference>
<dbReference type="GO" id="GO:0016491">
    <property type="term" value="F:oxidoreductase activity"/>
    <property type="evidence" value="ECO:0007669"/>
    <property type="project" value="UniProtKB-KW"/>
</dbReference>
<sequence length="473" mass="51359">MKFLTTALLFLIPTSPTYATLSRPFNLRLPWKPSVIVYPKNYDQTSRTVKCGNSANVKMSVRGGGHSYGAFGLGGENGRLVIDVERFQSVVYNSSNQRAQVGAGLRLGNMAAKLASYGRALPHGTCAGVGLAGHALHGGFGYTSRNWGLTVDNIIELKGIKADGSTFIANESTNPDLFWALRGAGSSFAIVLEFKLKTYPAPASTVNFSYGIEMGAINADKATQLYLAWQEFGKTAPKELGIQMYVEPWWMSIGGNYYGSRADFDRIIKPLVDKTTAIYGRAPLTTVSSLGWLATLESLSGGPIARPTSGFSEFDTFYAKSLVVPTADALKQVAVRSLFDYIFTNRDKEPSGYYFIANLYGGPGSLINAVSSTATAYFDRDAFIVFQFYGFAANNSPPFNAQTIPFINNLSKAITDKQARVGGGVWPAYANYIDPELTYQEAGQKYFGGNLARLRQLKTVWDPQNRLGGGIGV</sequence>
<comment type="similarity">
    <text evidence="2">Belongs to the oxygen-dependent FAD-linked oxidoreductase family.</text>
</comment>
<evidence type="ECO:0000256" key="1">
    <source>
        <dbReference type="ARBA" id="ARBA00001974"/>
    </source>
</evidence>
<dbReference type="STRING" id="1160509.A0A3N4HJJ3"/>
<reference evidence="8 9" key="1">
    <citation type="journal article" date="2018" name="Nat. Ecol. Evol.">
        <title>Pezizomycetes genomes reveal the molecular basis of ectomycorrhizal truffle lifestyle.</title>
        <authorList>
            <person name="Murat C."/>
            <person name="Payen T."/>
            <person name="Noel B."/>
            <person name="Kuo A."/>
            <person name="Morin E."/>
            <person name="Chen J."/>
            <person name="Kohler A."/>
            <person name="Krizsan K."/>
            <person name="Balestrini R."/>
            <person name="Da Silva C."/>
            <person name="Montanini B."/>
            <person name="Hainaut M."/>
            <person name="Levati E."/>
            <person name="Barry K.W."/>
            <person name="Belfiori B."/>
            <person name="Cichocki N."/>
            <person name="Clum A."/>
            <person name="Dockter R.B."/>
            <person name="Fauchery L."/>
            <person name="Guy J."/>
            <person name="Iotti M."/>
            <person name="Le Tacon F."/>
            <person name="Lindquist E.A."/>
            <person name="Lipzen A."/>
            <person name="Malagnac F."/>
            <person name="Mello A."/>
            <person name="Molinier V."/>
            <person name="Miyauchi S."/>
            <person name="Poulain J."/>
            <person name="Riccioni C."/>
            <person name="Rubini A."/>
            <person name="Sitrit Y."/>
            <person name="Splivallo R."/>
            <person name="Traeger S."/>
            <person name="Wang M."/>
            <person name="Zifcakova L."/>
            <person name="Wipf D."/>
            <person name="Zambonelli A."/>
            <person name="Paolocci F."/>
            <person name="Nowrousian M."/>
            <person name="Ottonello S."/>
            <person name="Baldrian P."/>
            <person name="Spatafora J.W."/>
            <person name="Henrissat B."/>
            <person name="Nagy L.G."/>
            <person name="Aury J.M."/>
            <person name="Wincker P."/>
            <person name="Grigoriev I.V."/>
            <person name="Bonfante P."/>
            <person name="Martin F.M."/>
        </authorList>
    </citation>
    <scope>NUCLEOTIDE SEQUENCE [LARGE SCALE GENOMIC DNA]</scope>
    <source>
        <strain evidence="8 9">RN42</strain>
    </source>
</reference>
<evidence type="ECO:0000256" key="4">
    <source>
        <dbReference type="ARBA" id="ARBA00022827"/>
    </source>
</evidence>
<keyword evidence="5" id="KW-0560">Oxidoreductase</keyword>
<dbReference type="InterPro" id="IPR006094">
    <property type="entry name" value="Oxid_FAD_bind_N"/>
</dbReference>
<dbReference type="InterPro" id="IPR016169">
    <property type="entry name" value="FAD-bd_PCMH_sub2"/>
</dbReference>
<dbReference type="PANTHER" id="PTHR42973">
    <property type="entry name" value="BINDING OXIDOREDUCTASE, PUTATIVE (AFU_ORTHOLOGUE AFUA_1G17690)-RELATED"/>
    <property type="match status" value="1"/>
</dbReference>
<dbReference type="OrthoDB" id="415825at2759"/>
<dbReference type="AlphaFoldDB" id="A0A3N4HJJ3"/>
<dbReference type="InterPro" id="IPR016166">
    <property type="entry name" value="FAD-bd_PCMH"/>
</dbReference>
<gene>
    <name evidence="8" type="ORF">BJ508DRAFT_371054</name>
</gene>
<feature type="chain" id="PRO_5017922022" evidence="6">
    <location>
        <begin position="20"/>
        <end position="473"/>
    </location>
</feature>
<dbReference type="PROSITE" id="PS51387">
    <property type="entry name" value="FAD_PCMH"/>
    <property type="match status" value="1"/>
</dbReference>
<accession>A0A3N4HJJ3</accession>
<keyword evidence="9" id="KW-1185">Reference proteome</keyword>
<feature type="domain" description="FAD-binding PCMH-type" evidence="7">
    <location>
        <begin position="29"/>
        <end position="201"/>
    </location>
</feature>
<keyword evidence="6" id="KW-0732">Signal</keyword>
<dbReference type="PANTHER" id="PTHR42973:SF39">
    <property type="entry name" value="FAD-BINDING PCMH-TYPE DOMAIN-CONTAINING PROTEIN"/>
    <property type="match status" value="1"/>
</dbReference>
<evidence type="ECO:0000259" key="7">
    <source>
        <dbReference type="PROSITE" id="PS51387"/>
    </source>
</evidence>
<dbReference type="Pfam" id="PF08031">
    <property type="entry name" value="BBE"/>
    <property type="match status" value="1"/>
</dbReference>
<dbReference type="SUPFAM" id="SSF56176">
    <property type="entry name" value="FAD-binding/transporter-associated domain-like"/>
    <property type="match status" value="1"/>
</dbReference>
<evidence type="ECO:0000256" key="6">
    <source>
        <dbReference type="SAM" id="SignalP"/>
    </source>
</evidence>
<evidence type="ECO:0000313" key="9">
    <source>
        <dbReference type="Proteomes" id="UP000275078"/>
    </source>
</evidence>
<dbReference type="InterPro" id="IPR050416">
    <property type="entry name" value="FAD-linked_Oxidoreductase"/>
</dbReference>
<dbReference type="Gene3D" id="3.30.465.10">
    <property type="match status" value="1"/>
</dbReference>
<dbReference type="Pfam" id="PF01565">
    <property type="entry name" value="FAD_binding_4"/>
    <property type="match status" value="1"/>
</dbReference>
<comment type="cofactor">
    <cofactor evidence="1">
        <name>FAD</name>
        <dbReference type="ChEBI" id="CHEBI:57692"/>
    </cofactor>
</comment>
<organism evidence="8 9">
    <name type="scientific">Ascobolus immersus RN42</name>
    <dbReference type="NCBI Taxonomy" id="1160509"/>
    <lineage>
        <taxon>Eukaryota</taxon>
        <taxon>Fungi</taxon>
        <taxon>Dikarya</taxon>
        <taxon>Ascomycota</taxon>
        <taxon>Pezizomycotina</taxon>
        <taxon>Pezizomycetes</taxon>
        <taxon>Pezizales</taxon>
        <taxon>Ascobolaceae</taxon>
        <taxon>Ascobolus</taxon>
    </lineage>
</organism>
<evidence type="ECO:0000256" key="5">
    <source>
        <dbReference type="ARBA" id="ARBA00023002"/>
    </source>
</evidence>
<evidence type="ECO:0000256" key="2">
    <source>
        <dbReference type="ARBA" id="ARBA00005466"/>
    </source>
</evidence>
<proteinExistence type="inferred from homology"/>
<evidence type="ECO:0000313" key="8">
    <source>
        <dbReference type="EMBL" id="RPA74065.1"/>
    </source>
</evidence>
<name>A0A3N4HJJ3_ASCIM</name>
<keyword evidence="3" id="KW-0285">Flavoprotein</keyword>
<dbReference type="Proteomes" id="UP000275078">
    <property type="component" value="Unassembled WGS sequence"/>
</dbReference>
<feature type="signal peptide" evidence="6">
    <location>
        <begin position="1"/>
        <end position="19"/>
    </location>
</feature>
<dbReference type="EMBL" id="ML119801">
    <property type="protein sequence ID" value="RPA74065.1"/>
    <property type="molecule type" value="Genomic_DNA"/>
</dbReference>
<protein>
    <submittedName>
        <fullName evidence="8">FAD-binding domain-containing protein</fullName>
    </submittedName>
</protein>